<keyword evidence="1" id="KW-1133">Transmembrane helix</keyword>
<organism evidence="2 3">
    <name type="scientific">Sporosarcina gallistercoris</name>
    <dbReference type="NCBI Taxonomy" id="2762245"/>
    <lineage>
        <taxon>Bacteria</taxon>
        <taxon>Bacillati</taxon>
        <taxon>Bacillota</taxon>
        <taxon>Bacilli</taxon>
        <taxon>Bacillales</taxon>
        <taxon>Caryophanaceae</taxon>
        <taxon>Sporosarcina</taxon>
    </lineage>
</organism>
<sequence>MMKLFNSKTVDIVFAVLLGYFAWNRYADGHTGVAILLVVIALLNIVAFMAKLNIEKKVNRNK</sequence>
<name>A0ABR8PI48_9BACL</name>
<keyword evidence="1" id="KW-0472">Membrane</keyword>
<evidence type="ECO:0000256" key="1">
    <source>
        <dbReference type="SAM" id="Phobius"/>
    </source>
</evidence>
<protein>
    <recommendedName>
        <fullName evidence="4">DUF4305 domain-containing protein</fullName>
    </recommendedName>
</protein>
<dbReference type="EMBL" id="JACSQY010000003">
    <property type="protein sequence ID" value="MBD7907846.1"/>
    <property type="molecule type" value="Genomic_DNA"/>
</dbReference>
<evidence type="ECO:0000313" key="2">
    <source>
        <dbReference type="EMBL" id="MBD7907846.1"/>
    </source>
</evidence>
<feature type="transmembrane region" description="Helical" evidence="1">
    <location>
        <begin position="9"/>
        <end position="27"/>
    </location>
</feature>
<keyword evidence="1" id="KW-0812">Transmembrane</keyword>
<accession>A0ABR8PI48</accession>
<reference evidence="2 3" key="1">
    <citation type="submission" date="2020-08" db="EMBL/GenBank/DDBJ databases">
        <title>A Genomic Blueprint of the Chicken Gut Microbiome.</title>
        <authorList>
            <person name="Gilroy R."/>
            <person name="Ravi A."/>
            <person name="Getino M."/>
            <person name="Pursley I."/>
            <person name="Horton D.L."/>
            <person name="Alikhan N.-F."/>
            <person name="Baker D."/>
            <person name="Gharbi K."/>
            <person name="Hall N."/>
            <person name="Watson M."/>
            <person name="Adriaenssens E.M."/>
            <person name="Foster-Nyarko E."/>
            <person name="Jarju S."/>
            <person name="Secka A."/>
            <person name="Antonio M."/>
            <person name="Oren A."/>
            <person name="Chaudhuri R."/>
            <person name="La Ragione R.M."/>
            <person name="Hildebrand F."/>
            <person name="Pallen M.J."/>
        </authorList>
    </citation>
    <scope>NUCLEOTIDE SEQUENCE [LARGE SCALE GENOMIC DNA]</scope>
    <source>
        <strain evidence="2 3">Sa3CUA8</strain>
    </source>
</reference>
<evidence type="ECO:0000313" key="3">
    <source>
        <dbReference type="Proteomes" id="UP000659496"/>
    </source>
</evidence>
<keyword evidence="3" id="KW-1185">Reference proteome</keyword>
<gene>
    <name evidence="2" type="ORF">H9659_05855</name>
</gene>
<comment type="caution">
    <text evidence="2">The sequence shown here is derived from an EMBL/GenBank/DDBJ whole genome shotgun (WGS) entry which is preliminary data.</text>
</comment>
<evidence type="ECO:0008006" key="4">
    <source>
        <dbReference type="Google" id="ProtNLM"/>
    </source>
</evidence>
<feature type="transmembrane region" description="Helical" evidence="1">
    <location>
        <begin position="33"/>
        <end position="54"/>
    </location>
</feature>
<dbReference type="Proteomes" id="UP000659496">
    <property type="component" value="Unassembled WGS sequence"/>
</dbReference>
<proteinExistence type="predicted"/>
<dbReference type="RefSeq" id="WP_191689000.1">
    <property type="nucleotide sequence ID" value="NZ_JACSQY010000003.1"/>
</dbReference>